<dbReference type="Proteomes" id="UP000612899">
    <property type="component" value="Unassembled WGS sequence"/>
</dbReference>
<evidence type="ECO:0000313" key="2">
    <source>
        <dbReference type="Proteomes" id="UP000612899"/>
    </source>
</evidence>
<sequence length="168" mass="18492">MNDVQAVTRVRPPEAAPERETVTGLLDFLRATVVLKVSGLTDEQAFSASVPPSTLTPAGLIKHLTGVERFWFSIDFADADLPWPWGDENPGAFLLEPTDTIVELVAAYEAECARSNSVISSYGLDDMARAADMNFNLRYALMHMVEETARHCGHLDLLRERIDGVTGE</sequence>
<dbReference type="SUPFAM" id="SSF109854">
    <property type="entry name" value="DinB/YfiT-like putative metalloenzymes"/>
    <property type="match status" value="1"/>
</dbReference>
<dbReference type="AlphaFoldDB" id="A0A8J3VHX4"/>
<dbReference type="EMBL" id="BONY01000027">
    <property type="protein sequence ID" value="GIH06446.1"/>
    <property type="molecule type" value="Genomic_DNA"/>
</dbReference>
<evidence type="ECO:0000313" key="1">
    <source>
        <dbReference type="EMBL" id="GIH06446.1"/>
    </source>
</evidence>
<evidence type="ECO:0008006" key="3">
    <source>
        <dbReference type="Google" id="ProtNLM"/>
    </source>
</evidence>
<comment type="caution">
    <text evidence="1">The sequence shown here is derived from an EMBL/GenBank/DDBJ whole genome shotgun (WGS) entry which is preliminary data.</text>
</comment>
<protein>
    <recommendedName>
        <fullName evidence="3">DinB family protein</fullName>
    </recommendedName>
</protein>
<gene>
    <name evidence="1" type="ORF">Rhe02_45130</name>
</gene>
<accession>A0A8J3VHX4</accession>
<dbReference type="InterPro" id="IPR034660">
    <property type="entry name" value="DinB/YfiT-like"/>
</dbReference>
<proteinExistence type="predicted"/>
<keyword evidence="2" id="KW-1185">Reference proteome</keyword>
<dbReference type="InterPro" id="IPR007061">
    <property type="entry name" value="MST-like"/>
</dbReference>
<organism evidence="1 2">
    <name type="scientific">Rhizocola hellebori</name>
    <dbReference type="NCBI Taxonomy" id="1392758"/>
    <lineage>
        <taxon>Bacteria</taxon>
        <taxon>Bacillati</taxon>
        <taxon>Actinomycetota</taxon>
        <taxon>Actinomycetes</taxon>
        <taxon>Micromonosporales</taxon>
        <taxon>Micromonosporaceae</taxon>
        <taxon>Rhizocola</taxon>
    </lineage>
</organism>
<dbReference type="Gene3D" id="1.20.120.450">
    <property type="entry name" value="dinb family like domain"/>
    <property type="match status" value="1"/>
</dbReference>
<reference evidence="1" key="1">
    <citation type="submission" date="2021-01" db="EMBL/GenBank/DDBJ databases">
        <title>Whole genome shotgun sequence of Rhizocola hellebori NBRC 109834.</title>
        <authorList>
            <person name="Komaki H."/>
            <person name="Tamura T."/>
        </authorList>
    </citation>
    <scope>NUCLEOTIDE SEQUENCE</scope>
    <source>
        <strain evidence="1">NBRC 109834</strain>
    </source>
</reference>
<name>A0A8J3VHX4_9ACTN</name>
<dbReference type="Pfam" id="PF04978">
    <property type="entry name" value="MST"/>
    <property type="match status" value="1"/>
</dbReference>